<protein>
    <submittedName>
        <fullName evidence="1">Uncharacterized protein</fullName>
    </submittedName>
</protein>
<gene>
    <name evidence="1" type="ORF">METZ01_LOCUS225948</name>
</gene>
<name>A0A382GEH2_9ZZZZ</name>
<dbReference type="EMBL" id="UINC01054869">
    <property type="protein sequence ID" value="SVB73094.1"/>
    <property type="molecule type" value="Genomic_DNA"/>
</dbReference>
<reference evidence="1" key="1">
    <citation type="submission" date="2018-05" db="EMBL/GenBank/DDBJ databases">
        <authorList>
            <person name="Lanie J.A."/>
            <person name="Ng W.-L."/>
            <person name="Kazmierczak K.M."/>
            <person name="Andrzejewski T.M."/>
            <person name="Davidsen T.M."/>
            <person name="Wayne K.J."/>
            <person name="Tettelin H."/>
            <person name="Glass J.I."/>
            <person name="Rusch D."/>
            <person name="Podicherti R."/>
            <person name="Tsui H.-C.T."/>
            <person name="Winkler M.E."/>
        </authorList>
    </citation>
    <scope>NUCLEOTIDE SEQUENCE</scope>
</reference>
<dbReference type="AlphaFoldDB" id="A0A382GEH2"/>
<evidence type="ECO:0000313" key="1">
    <source>
        <dbReference type="EMBL" id="SVB73094.1"/>
    </source>
</evidence>
<accession>A0A382GEH2</accession>
<organism evidence="1">
    <name type="scientific">marine metagenome</name>
    <dbReference type="NCBI Taxonomy" id="408172"/>
    <lineage>
        <taxon>unclassified sequences</taxon>
        <taxon>metagenomes</taxon>
        <taxon>ecological metagenomes</taxon>
    </lineage>
</organism>
<proteinExistence type="predicted"/>
<sequence>QRLLDHPVVKERLDGHYGTTLETDI</sequence>
<feature type="non-terminal residue" evidence="1">
    <location>
        <position position="1"/>
    </location>
</feature>